<keyword evidence="5" id="KW-0067">ATP-binding</keyword>
<dbReference type="PROSITE" id="PS00329">
    <property type="entry name" value="HSP70_2"/>
    <property type="match status" value="1"/>
</dbReference>
<dbReference type="InterPro" id="IPR029048">
    <property type="entry name" value="HSP70_C_sf"/>
</dbReference>
<dbReference type="AlphaFoldDB" id="A0A9E7FJR2"/>
<dbReference type="PANTHER" id="PTHR19375">
    <property type="entry name" value="HEAT SHOCK PROTEIN 70KDA"/>
    <property type="match status" value="1"/>
</dbReference>
<evidence type="ECO:0000256" key="10">
    <source>
        <dbReference type="SAM" id="MobiDB-lite"/>
    </source>
</evidence>
<proteinExistence type="inferred from homology"/>
<dbReference type="OrthoDB" id="2401965at2759"/>
<comment type="similarity">
    <text evidence="2">Belongs to the Mediator complex subunit 10 family.</text>
</comment>
<dbReference type="NCBIfam" id="NF001413">
    <property type="entry name" value="PRK00290.1"/>
    <property type="match status" value="1"/>
</dbReference>
<dbReference type="FunFam" id="3.30.420.40:FF:000004">
    <property type="entry name" value="Molecular chaperone DnaK"/>
    <property type="match status" value="1"/>
</dbReference>
<feature type="coiled-coil region" evidence="9">
    <location>
        <begin position="301"/>
        <end position="328"/>
    </location>
</feature>
<keyword evidence="11" id="KW-0346">Stress response</keyword>
<dbReference type="FunFam" id="3.90.640.10:FF:000003">
    <property type="entry name" value="Molecular chaperone DnaK"/>
    <property type="match status" value="1"/>
</dbReference>
<evidence type="ECO:0000313" key="11">
    <source>
        <dbReference type="EMBL" id="URD96995.1"/>
    </source>
</evidence>
<keyword evidence="3" id="KW-0547">Nucleotide-binding</keyword>
<dbReference type="GO" id="GO:0140662">
    <property type="term" value="F:ATP-dependent protein folding chaperone"/>
    <property type="evidence" value="ECO:0007669"/>
    <property type="project" value="InterPro"/>
</dbReference>
<dbReference type="InterPro" id="IPR012725">
    <property type="entry name" value="Chaperone_DnaK"/>
</dbReference>
<evidence type="ECO:0000256" key="8">
    <source>
        <dbReference type="ARBA" id="ARBA00023242"/>
    </source>
</evidence>
<dbReference type="Pfam" id="PF00012">
    <property type="entry name" value="HSP70"/>
    <property type="match status" value="1"/>
</dbReference>
<dbReference type="Gene3D" id="3.30.420.40">
    <property type="match status" value="2"/>
</dbReference>
<dbReference type="Pfam" id="PF09748">
    <property type="entry name" value="Med10"/>
    <property type="match status" value="1"/>
</dbReference>
<keyword evidence="7" id="KW-0804">Transcription</keyword>
<dbReference type="InterPro" id="IPR019145">
    <property type="entry name" value="Mediator_Med10"/>
</dbReference>
<keyword evidence="12" id="KW-1185">Reference proteome</keyword>
<comment type="subcellular location">
    <subcellularLocation>
        <location evidence="1">Nucleus</location>
    </subcellularLocation>
</comment>
<keyword evidence="9" id="KW-0175">Coiled coil</keyword>
<dbReference type="EMBL" id="CP097506">
    <property type="protein sequence ID" value="URD96995.1"/>
    <property type="molecule type" value="Genomic_DNA"/>
</dbReference>
<keyword evidence="6" id="KW-0805">Transcription regulation</keyword>
<organism evidence="11 12">
    <name type="scientific">Musa troglodytarum</name>
    <name type="common">fe'i banana</name>
    <dbReference type="NCBI Taxonomy" id="320322"/>
    <lineage>
        <taxon>Eukaryota</taxon>
        <taxon>Viridiplantae</taxon>
        <taxon>Streptophyta</taxon>
        <taxon>Embryophyta</taxon>
        <taxon>Tracheophyta</taxon>
        <taxon>Spermatophyta</taxon>
        <taxon>Magnoliopsida</taxon>
        <taxon>Liliopsida</taxon>
        <taxon>Zingiberales</taxon>
        <taxon>Musaceae</taxon>
        <taxon>Musa</taxon>
    </lineage>
</organism>
<dbReference type="PROSITE" id="PS00297">
    <property type="entry name" value="HSP70_1"/>
    <property type="match status" value="1"/>
</dbReference>
<evidence type="ECO:0000256" key="1">
    <source>
        <dbReference type="ARBA" id="ARBA00004123"/>
    </source>
</evidence>
<evidence type="ECO:0000256" key="2">
    <source>
        <dbReference type="ARBA" id="ARBA00005389"/>
    </source>
</evidence>
<dbReference type="PRINTS" id="PR00301">
    <property type="entry name" value="HEATSHOCK70"/>
</dbReference>
<dbReference type="HAMAP" id="MF_00332">
    <property type="entry name" value="DnaK"/>
    <property type="match status" value="1"/>
</dbReference>
<keyword evidence="4" id="KW-0256">Endoplasmic reticulum</keyword>
<accession>A0A9E7FJR2</accession>
<dbReference type="GO" id="GO:0051082">
    <property type="term" value="F:unfolded protein binding"/>
    <property type="evidence" value="ECO:0007669"/>
    <property type="project" value="InterPro"/>
</dbReference>
<sequence length="909" mass="97463">MAASVMLRALRRRDLSSPYLSSRLRSLSGNAIMPWGAPLGHKWSSLVRPFSTKPAGNDIIGIDLGTTNSCVAVMEGKNAKVIENSEGARTTPSVVAFNKKGELLVGTPAKRQAVTNPTNTLFGTKRLIGRRFDDPQTQKEMKMVPFKIVRAPNGDAWVEANGQQYSPSQIGAFVLTKMKETAESYLGKSVSKAVITVPAYFNDAQRQATKDAGKIAGLDVQRIINEPTAAALAYGLNNKEGLIVVFDLGGGTFDVSILEISNGVFEVKATNGDTFLGGEDFDNALVEFLVDEFKRTEAIDLSKDRLALQRLREAAEKAKIELSSTSQTEINLPFITADASGAKHMNITLTRSKFETLVNHLIERTKNPCKSCLKDAGISSKDVDEVLLVGGMTRVPKVQEIVSEIFGKSPSKGVNPDEAVAMGAAIQGGILRGDVKELLLLDVTPLSLGIETLGGIFTRLINRNTTIPTKKSQVFSTAADNQTQVGVRVLQGEREMAADNKLLGEFDLVGIPPAPRGMPQIEVTFDIDANGIVTVSAKDKATGKEQQITIRSSGGLSDDEIEKMVKEAELHAQKDQERKALIDIKNSADTTIYSIEKSLSEFRDKIPAEVATEIESAVADLRKEMAGDNIDNIKAKLDAANKAVSKIGQHMTGSSGGSSSGGSQGGDQAPEAEYEERSYRPAINGPTQGPLLVLPYKGAGESSAIPIPGCCNPMDPSPQNSSSTAGNGGLPPTGATAAPSPAPIPTSAADPAEEAKQNLTQVINSVDKTLGLLHQLYLTVSSFSVASQLPLLQRLNALVAELDAMQKMADKCNIQVPMEVVNLIDDGKNPDEFTRDVINSCIAKNQITKGKTDAFKSLRKHLLEELDQAFPDEVETYREIRASSAAESKRLAQSQSALPNGDVKVKQEH</sequence>
<dbReference type="Gene3D" id="1.20.1270.10">
    <property type="match status" value="1"/>
</dbReference>
<dbReference type="Proteomes" id="UP001055439">
    <property type="component" value="Chromosome 4"/>
</dbReference>
<dbReference type="CDD" id="cd11733">
    <property type="entry name" value="ASKHA_NBD_HSP70_HSPA9"/>
    <property type="match status" value="1"/>
</dbReference>
<dbReference type="GO" id="GO:0006357">
    <property type="term" value="P:regulation of transcription by RNA polymerase II"/>
    <property type="evidence" value="ECO:0007669"/>
    <property type="project" value="InterPro"/>
</dbReference>
<dbReference type="GO" id="GO:0005737">
    <property type="term" value="C:cytoplasm"/>
    <property type="evidence" value="ECO:0007669"/>
    <property type="project" value="UniProtKB-ARBA"/>
</dbReference>
<dbReference type="GO" id="GO:0005524">
    <property type="term" value="F:ATP binding"/>
    <property type="evidence" value="ECO:0007669"/>
    <property type="project" value="UniProtKB-KW"/>
</dbReference>
<dbReference type="SUPFAM" id="SSF100920">
    <property type="entry name" value="Heat shock protein 70kD (HSP70), peptide-binding domain"/>
    <property type="match status" value="1"/>
</dbReference>
<dbReference type="FunFam" id="3.30.420.40:FF:000020">
    <property type="entry name" value="Chaperone protein HscA homolog"/>
    <property type="match status" value="1"/>
</dbReference>
<feature type="compositionally biased region" description="Low complexity" evidence="10">
    <location>
        <begin position="732"/>
        <end position="750"/>
    </location>
</feature>
<dbReference type="SUPFAM" id="SSF53067">
    <property type="entry name" value="Actin-like ATPase domain"/>
    <property type="match status" value="2"/>
</dbReference>
<dbReference type="Gene3D" id="3.90.640.10">
    <property type="entry name" value="Actin, Chain A, domain 4"/>
    <property type="match status" value="1"/>
</dbReference>
<dbReference type="InterPro" id="IPR029047">
    <property type="entry name" value="HSP70_peptide-bd_sf"/>
</dbReference>
<dbReference type="FunFam" id="1.20.1270.10:FF:000001">
    <property type="entry name" value="Molecular chaperone DnaK"/>
    <property type="match status" value="1"/>
</dbReference>
<dbReference type="InterPro" id="IPR043129">
    <property type="entry name" value="ATPase_NBD"/>
</dbReference>
<evidence type="ECO:0000256" key="6">
    <source>
        <dbReference type="ARBA" id="ARBA00023015"/>
    </source>
</evidence>
<evidence type="ECO:0000313" key="12">
    <source>
        <dbReference type="Proteomes" id="UP001055439"/>
    </source>
</evidence>
<dbReference type="InterPro" id="IPR018181">
    <property type="entry name" value="Heat_shock_70_CS"/>
</dbReference>
<dbReference type="InterPro" id="IPR013126">
    <property type="entry name" value="Hsp_70_fam"/>
</dbReference>
<dbReference type="FunFam" id="2.60.34.10:FF:000014">
    <property type="entry name" value="Chaperone protein DnaK HSP70"/>
    <property type="match status" value="1"/>
</dbReference>
<evidence type="ECO:0000256" key="9">
    <source>
        <dbReference type="SAM" id="Coils"/>
    </source>
</evidence>
<dbReference type="GO" id="GO:0003712">
    <property type="term" value="F:transcription coregulator activity"/>
    <property type="evidence" value="ECO:0007669"/>
    <property type="project" value="InterPro"/>
</dbReference>
<dbReference type="GO" id="GO:0016592">
    <property type="term" value="C:mediator complex"/>
    <property type="evidence" value="ECO:0007669"/>
    <property type="project" value="InterPro"/>
</dbReference>
<protein>
    <submittedName>
        <fullName evidence="11">Heat shock 70 kDa protein</fullName>
    </submittedName>
</protein>
<dbReference type="PROSITE" id="PS01036">
    <property type="entry name" value="HSP70_3"/>
    <property type="match status" value="1"/>
</dbReference>
<dbReference type="NCBIfam" id="NF003520">
    <property type="entry name" value="PRK05183.1"/>
    <property type="match status" value="1"/>
</dbReference>
<feature type="compositionally biased region" description="Gly residues" evidence="10">
    <location>
        <begin position="654"/>
        <end position="665"/>
    </location>
</feature>
<keyword evidence="8" id="KW-0539">Nucleus</keyword>
<name>A0A9E7FJR2_9LILI</name>
<feature type="region of interest" description="Disordered" evidence="10">
    <location>
        <begin position="649"/>
        <end position="687"/>
    </location>
</feature>
<evidence type="ECO:0000256" key="7">
    <source>
        <dbReference type="ARBA" id="ARBA00023163"/>
    </source>
</evidence>
<evidence type="ECO:0000256" key="3">
    <source>
        <dbReference type="ARBA" id="ARBA00022741"/>
    </source>
</evidence>
<reference evidence="11" key="1">
    <citation type="submission" date="2022-05" db="EMBL/GenBank/DDBJ databases">
        <title>The Musa troglodytarum L. genome provides insights into the mechanism of non-climacteric behaviour and enrichment of carotenoids.</title>
        <authorList>
            <person name="Wang J."/>
        </authorList>
    </citation>
    <scope>NUCLEOTIDE SEQUENCE</scope>
    <source>
        <tissue evidence="11">Leaf</tissue>
    </source>
</reference>
<evidence type="ECO:0000256" key="5">
    <source>
        <dbReference type="ARBA" id="ARBA00022840"/>
    </source>
</evidence>
<evidence type="ECO:0000256" key="4">
    <source>
        <dbReference type="ARBA" id="ARBA00022824"/>
    </source>
</evidence>
<dbReference type="Gene3D" id="2.60.34.10">
    <property type="entry name" value="Substrate Binding Domain Of DNAk, Chain A, domain 1"/>
    <property type="match status" value="1"/>
</dbReference>
<feature type="region of interest" description="Disordered" evidence="10">
    <location>
        <begin position="707"/>
        <end position="756"/>
    </location>
</feature>
<gene>
    <name evidence="11" type="ORF">MUK42_29218</name>
</gene>
<feature type="region of interest" description="Disordered" evidence="10">
    <location>
        <begin position="885"/>
        <end position="909"/>
    </location>
</feature>
<dbReference type="NCBIfam" id="TIGR02350">
    <property type="entry name" value="prok_dnaK"/>
    <property type="match status" value="1"/>
</dbReference>
<dbReference type="GO" id="GO:0009408">
    <property type="term" value="P:response to heat"/>
    <property type="evidence" value="ECO:0007669"/>
    <property type="project" value="UniProtKB-ARBA"/>
</dbReference>